<dbReference type="PANTHER" id="PTHR40763">
    <property type="entry name" value="MEMBRANE PROTEIN-RELATED"/>
    <property type="match status" value="1"/>
</dbReference>
<feature type="transmembrane region" description="Helical" evidence="1">
    <location>
        <begin position="116"/>
        <end position="133"/>
    </location>
</feature>
<dbReference type="InterPro" id="IPR012551">
    <property type="entry name" value="DUF1707_SHOCT-like"/>
</dbReference>
<keyword evidence="1" id="KW-1133">Transmembrane helix</keyword>
<feature type="domain" description="DUF1707" evidence="2">
    <location>
        <begin position="8"/>
        <end position="60"/>
    </location>
</feature>
<comment type="caution">
    <text evidence="3">The sequence shown here is derived from an EMBL/GenBank/DDBJ whole genome shotgun (WGS) entry which is preliminary data.</text>
</comment>
<keyword evidence="1" id="KW-0812">Transmembrane</keyword>
<evidence type="ECO:0000256" key="1">
    <source>
        <dbReference type="SAM" id="Phobius"/>
    </source>
</evidence>
<sequence>MNPDRPELRISDAEREQALEALNVHMANGRLDIDEYGERSAQIVAAKTRGDLVPIFRDLPDPHPEVLVSKLPEPERTAPPAASRPRGLADRFVTSAVPIAAIVAVVLFFFVARGFWPVFLLPAVTIIVIRAIGKQGYR</sequence>
<gene>
    <name evidence="3" type="ORF">DIU77_01690</name>
</gene>
<organism evidence="3">
    <name type="scientific">Thermocrispum agreste</name>
    <dbReference type="NCBI Taxonomy" id="37925"/>
    <lineage>
        <taxon>Bacteria</taxon>
        <taxon>Bacillati</taxon>
        <taxon>Actinomycetota</taxon>
        <taxon>Actinomycetes</taxon>
        <taxon>Pseudonocardiales</taxon>
        <taxon>Pseudonocardiaceae</taxon>
        <taxon>Thermocrispum</taxon>
    </lineage>
</organism>
<proteinExistence type="predicted"/>
<dbReference type="PANTHER" id="PTHR40763:SF4">
    <property type="entry name" value="DUF1707 DOMAIN-CONTAINING PROTEIN"/>
    <property type="match status" value="1"/>
</dbReference>
<dbReference type="EMBL" id="QGUI01000036">
    <property type="protein sequence ID" value="PZN01106.1"/>
    <property type="molecule type" value="Genomic_DNA"/>
</dbReference>
<name>A0A2W4JTS9_9PSEU</name>
<dbReference type="Pfam" id="PF08044">
    <property type="entry name" value="DUF1707"/>
    <property type="match status" value="1"/>
</dbReference>
<evidence type="ECO:0000313" key="3">
    <source>
        <dbReference type="EMBL" id="PZN01106.1"/>
    </source>
</evidence>
<feature type="transmembrane region" description="Helical" evidence="1">
    <location>
        <begin position="92"/>
        <end position="110"/>
    </location>
</feature>
<dbReference type="AlphaFoldDB" id="A0A2W4JTS9"/>
<accession>A0A2W4JTS9</accession>
<dbReference type="STRING" id="1111738.GCA_000427905_01652"/>
<keyword evidence="1" id="KW-0472">Membrane</keyword>
<evidence type="ECO:0000259" key="2">
    <source>
        <dbReference type="Pfam" id="PF08044"/>
    </source>
</evidence>
<reference evidence="3" key="1">
    <citation type="submission" date="2018-05" db="EMBL/GenBank/DDBJ databases">
        <authorList>
            <person name="Lanie J.A."/>
            <person name="Ng W.-L."/>
            <person name="Kazmierczak K.M."/>
            <person name="Andrzejewski T.M."/>
            <person name="Davidsen T.M."/>
            <person name="Wayne K.J."/>
            <person name="Tettelin H."/>
            <person name="Glass J.I."/>
            <person name="Rusch D."/>
            <person name="Podicherti R."/>
            <person name="Tsui H.-C.T."/>
            <person name="Winkler M.E."/>
        </authorList>
    </citation>
    <scope>NUCLEOTIDE SEQUENCE</scope>
    <source>
        <strain evidence="3">ZC4RG45</strain>
    </source>
</reference>
<protein>
    <submittedName>
        <fullName evidence="3">DUF1707 domain-containing protein</fullName>
    </submittedName>
</protein>